<organism evidence="3">
    <name type="scientific">marine sediment metagenome</name>
    <dbReference type="NCBI Taxonomy" id="412755"/>
    <lineage>
        <taxon>unclassified sequences</taxon>
        <taxon>metagenomes</taxon>
        <taxon>ecological metagenomes</taxon>
    </lineage>
</organism>
<sequence>IVKGGFRATMALIIAIIALIFSIISYQRTGGTIGLEDEIKALQKKTETLKKETIQQVKKLEEKTKKLKQETGEALERLGKTLKLEEARGKK</sequence>
<proteinExistence type="predicted"/>
<gene>
    <name evidence="3" type="ORF">S12H4_19905</name>
</gene>
<evidence type="ECO:0000313" key="3">
    <source>
        <dbReference type="EMBL" id="GAI86544.1"/>
    </source>
</evidence>
<feature type="transmembrane region" description="Helical" evidence="2">
    <location>
        <begin position="6"/>
        <end position="26"/>
    </location>
</feature>
<keyword evidence="2" id="KW-0472">Membrane</keyword>
<comment type="caution">
    <text evidence="3">The sequence shown here is derived from an EMBL/GenBank/DDBJ whole genome shotgun (WGS) entry which is preliminary data.</text>
</comment>
<reference evidence="3" key="1">
    <citation type="journal article" date="2014" name="Front. Microbiol.">
        <title>High frequency of phylogenetically diverse reductive dehalogenase-homologous genes in deep subseafloor sedimentary metagenomes.</title>
        <authorList>
            <person name="Kawai M."/>
            <person name="Futagami T."/>
            <person name="Toyoda A."/>
            <person name="Takaki Y."/>
            <person name="Nishi S."/>
            <person name="Hori S."/>
            <person name="Arai W."/>
            <person name="Tsubouchi T."/>
            <person name="Morono Y."/>
            <person name="Uchiyama I."/>
            <person name="Ito T."/>
            <person name="Fujiyama A."/>
            <person name="Inagaki F."/>
            <person name="Takami H."/>
        </authorList>
    </citation>
    <scope>NUCLEOTIDE SEQUENCE</scope>
    <source>
        <strain evidence="3">Expedition CK06-06</strain>
    </source>
</reference>
<evidence type="ECO:0000256" key="1">
    <source>
        <dbReference type="SAM" id="Coils"/>
    </source>
</evidence>
<feature type="non-terminal residue" evidence="3">
    <location>
        <position position="1"/>
    </location>
</feature>
<keyword evidence="2" id="KW-0812">Transmembrane</keyword>
<dbReference type="EMBL" id="BARW01010015">
    <property type="protein sequence ID" value="GAI86544.1"/>
    <property type="molecule type" value="Genomic_DNA"/>
</dbReference>
<accession>X1U2P3</accession>
<keyword evidence="1" id="KW-0175">Coiled coil</keyword>
<feature type="coiled-coil region" evidence="1">
    <location>
        <begin position="32"/>
        <end position="77"/>
    </location>
</feature>
<evidence type="ECO:0000256" key="2">
    <source>
        <dbReference type="SAM" id="Phobius"/>
    </source>
</evidence>
<name>X1U2P3_9ZZZZ</name>
<keyword evidence="2" id="KW-1133">Transmembrane helix</keyword>
<protein>
    <submittedName>
        <fullName evidence="3">Uncharacterized protein</fullName>
    </submittedName>
</protein>
<dbReference type="AlphaFoldDB" id="X1U2P3"/>